<evidence type="ECO:0000313" key="3">
    <source>
        <dbReference type="Proteomes" id="UP000741863"/>
    </source>
</evidence>
<organism evidence="2 3">
    <name type="scientific">Geomicrobium sediminis</name>
    <dbReference type="NCBI Taxonomy" id="1347788"/>
    <lineage>
        <taxon>Bacteria</taxon>
        <taxon>Bacillati</taxon>
        <taxon>Bacillota</taxon>
        <taxon>Bacilli</taxon>
        <taxon>Bacillales</taxon>
        <taxon>Geomicrobium</taxon>
    </lineage>
</organism>
<dbReference type="EMBL" id="JAFBEC010000010">
    <property type="protein sequence ID" value="MBM7634179.1"/>
    <property type="molecule type" value="Genomic_DNA"/>
</dbReference>
<protein>
    <submittedName>
        <fullName evidence="2">Uncharacterized protein</fullName>
    </submittedName>
</protein>
<dbReference type="Proteomes" id="UP000741863">
    <property type="component" value="Unassembled WGS sequence"/>
</dbReference>
<feature type="transmembrane region" description="Helical" evidence="1">
    <location>
        <begin position="7"/>
        <end position="26"/>
    </location>
</feature>
<gene>
    <name evidence="2" type="ORF">JOD17_003281</name>
</gene>
<keyword evidence="1" id="KW-0812">Transmembrane</keyword>
<evidence type="ECO:0000313" key="2">
    <source>
        <dbReference type="EMBL" id="MBM7634179.1"/>
    </source>
</evidence>
<feature type="transmembrane region" description="Helical" evidence="1">
    <location>
        <begin position="38"/>
        <end position="59"/>
    </location>
</feature>
<proteinExistence type="predicted"/>
<sequence>MKRKDWLVPSILILLGIHCLVMSGIVSSTTSNSYLNLLIQICIWMSVPLLIGTLIYIILKIVNRKSKSRDFY</sequence>
<keyword evidence="1" id="KW-1133">Transmembrane helix</keyword>
<comment type="caution">
    <text evidence="2">The sequence shown here is derived from an EMBL/GenBank/DDBJ whole genome shotgun (WGS) entry which is preliminary data.</text>
</comment>
<keyword evidence="3" id="KW-1185">Reference proteome</keyword>
<reference evidence="2 3" key="1">
    <citation type="submission" date="2021-01" db="EMBL/GenBank/DDBJ databases">
        <title>Genomic Encyclopedia of Type Strains, Phase IV (KMG-IV): sequencing the most valuable type-strain genomes for metagenomic binning, comparative biology and taxonomic classification.</title>
        <authorList>
            <person name="Goeker M."/>
        </authorList>
    </citation>
    <scope>NUCLEOTIDE SEQUENCE [LARGE SCALE GENOMIC DNA]</scope>
    <source>
        <strain evidence="2 3">DSM 25540</strain>
    </source>
</reference>
<evidence type="ECO:0000256" key="1">
    <source>
        <dbReference type="SAM" id="Phobius"/>
    </source>
</evidence>
<name>A0ABS2PFI1_9BACL</name>
<accession>A0ABS2PFI1</accession>
<keyword evidence="1" id="KW-0472">Membrane</keyword>